<gene>
    <name evidence="1" type="ORF">AVDCRST_MAG02-566</name>
</gene>
<evidence type="ECO:0008006" key="2">
    <source>
        <dbReference type="Google" id="ProtNLM"/>
    </source>
</evidence>
<evidence type="ECO:0000313" key="1">
    <source>
        <dbReference type="EMBL" id="CAA9447715.1"/>
    </source>
</evidence>
<organism evidence="1">
    <name type="scientific">uncultured Rubrobacteraceae bacterium</name>
    <dbReference type="NCBI Taxonomy" id="349277"/>
    <lineage>
        <taxon>Bacteria</taxon>
        <taxon>Bacillati</taxon>
        <taxon>Actinomycetota</taxon>
        <taxon>Rubrobacteria</taxon>
        <taxon>Rubrobacterales</taxon>
        <taxon>Rubrobacteraceae</taxon>
        <taxon>environmental samples</taxon>
    </lineage>
</organism>
<dbReference type="AlphaFoldDB" id="A0A6J4QUA4"/>
<sequence>MLPIPKRGVKFHPARDWRFDYYWPELRFALEVEGGQSVPGGHHQRRGGYEADCLKYAEAALMGFTLLRFTSKQVFDGTALEYVERAV</sequence>
<name>A0A6J4QUA4_9ACTN</name>
<accession>A0A6J4QUA4</accession>
<dbReference type="Gene3D" id="3.40.960.10">
    <property type="entry name" value="VSR Endonuclease"/>
    <property type="match status" value="1"/>
</dbReference>
<dbReference type="EMBL" id="CADCVH010000018">
    <property type="protein sequence ID" value="CAA9447715.1"/>
    <property type="molecule type" value="Genomic_DNA"/>
</dbReference>
<proteinExistence type="predicted"/>
<reference evidence="1" key="1">
    <citation type="submission" date="2020-02" db="EMBL/GenBank/DDBJ databases">
        <authorList>
            <person name="Meier V. D."/>
        </authorList>
    </citation>
    <scope>NUCLEOTIDE SEQUENCE</scope>
    <source>
        <strain evidence="1">AVDCRST_MAG02</strain>
    </source>
</reference>
<protein>
    <recommendedName>
        <fullName evidence="2">DUF559 domain-containing protein</fullName>
    </recommendedName>
</protein>